<feature type="transmembrane region" description="Helical" evidence="1">
    <location>
        <begin position="66"/>
        <end position="88"/>
    </location>
</feature>
<comment type="caution">
    <text evidence="2">The sequence shown here is derived from an EMBL/GenBank/DDBJ whole genome shotgun (WGS) entry which is preliminary data.</text>
</comment>
<dbReference type="Pfam" id="PF06961">
    <property type="entry name" value="DUF1294"/>
    <property type="match status" value="1"/>
</dbReference>
<name>A0ABW2UYM1_9BACL</name>
<organism evidence="2 3">
    <name type="scientific">Paenibacillus thermoaerophilus</name>
    <dbReference type="NCBI Taxonomy" id="1215385"/>
    <lineage>
        <taxon>Bacteria</taxon>
        <taxon>Bacillati</taxon>
        <taxon>Bacillota</taxon>
        <taxon>Bacilli</taxon>
        <taxon>Bacillales</taxon>
        <taxon>Paenibacillaceae</taxon>
        <taxon>Paenibacillus</taxon>
    </lineage>
</organism>
<keyword evidence="1" id="KW-1133">Transmembrane helix</keyword>
<evidence type="ECO:0000313" key="2">
    <source>
        <dbReference type="EMBL" id="MFC7748992.1"/>
    </source>
</evidence>
<keyword evidence="3" id="KW-1185">Reference proteome</keyword>
<accession>A0ABW2UYM1</accession>
<dbReference type="EMBL" id="JBHTGQ010000008">
    <property type="protein sequence ID" value="MFC7748992.1"/>
    <property type="molecule type" value="Genomic_DNA"/>
</dbReference>
<reference evidence="3" key="1">
    <citation type="journal article" date="2019" name="Int. J. Syst. Evol. Microbiol.">
        <title>The Global Catalogue of Microorganisms (GCM) 10K type strain sequencing project: providing services to taxonomists for standard genome sequencing and annotation.</title>
        <authorList>
            <consortium name="The Broad Institute Genomics Platform"/>
            <consortium name="The Broad Institute Genome Sequencing Center for Infectious Disease"/>
            <person name="Wu L."/>
            <person name="Ma J."/>
        </authorList>
    </citation>
    <scope>NUCLEOTIDE SEQUENCE [LARGE SCALE GENOMIC DNA]</scope>
    <source>
        <strain evidence="3">JCM 18657</strain>
    </source>
</reference>
<dbReference type="InterPro" id="IPR010718">
    <property type="entry name" value="DUF1294"/>
</dbReference>
<evidence type="ECO:0000313" key="3">
    <source>
        <dbReference type="Proteomes" id="UP001596528"/>
    </source>
</evidence>
<proteinExistence type="predicted"/>
<evidence type="ECO:0000256" key="1">
    <source>
        <dbReference type="SAM" id="Phobius"/>
    </source>
</evidence>
<keyword evidence="1" id="KW-0812">Transmembrane</keyword>
<keyword evidence="1" id="KW-0472">Membrane</keyword>
<dbReference type="RefSeq" id="WP_138790295.1">
    <property type="nucleotide sequence ID" value="NZ_JBHTGQ010000008.1"/>
</dbReference>
<sequence>MYLLLFYLAVMNLASFLWMRSDKAKARRGERRIPEKRLFAAAAAGGALGVWLGMRTFRHKTKHASFTVGIPLLILLNVAAAGYIAALIR</sequence>
<dbReference type="Proteomes" id="UP001596528">
    <property type="component" value="Unassembled WGS sequence"/>
</dbReference>
<protein>
    <submittedName>
        <fullName evidence="2">DUF1294 domain-containing protein</fullName>
    </submittedName>
</protein>
<gene>
    <name evidence="2" type="ORF">ACFQWB_03400</name>
</gene>
<feature type="transmembrane region" description="Helical" evidence="1">
    <location>
        <begin position="38"/>
        <end position="54"/>
    </location>
</feature>